<feature type="compositionally biased region" description="Polar residues" evidence="1">
    <location>
        <begin position="1"/>
        <end position="17"/>
    </location>
</feature>
<evidence type="ECO:0000313" key="2">
    <source>
        <dbReference type="EMBL" id="OAD08883.1"/>
    </source>
</evidence>
<comment type="caution">
    <text evidence="2">The sequence shown here is derived from an EMBL/GenBank/DDBJ whole genome shotgun (WGS) entry which is preliminary data.</text>
</comment>
<dbReference type="EMBL" id="AMYB01000001">
    <property type="protein sequence ID" value="OAD08883.1"/>
    <property type="molecule type" value="Genomic_DNA"/>
</dbReference>
<feature type="region of interest" description="Disordered" evidence="1">
    <location>
        <begin position="330"/>
        <end position="552"/>
    </location>
</feature>
<keyword evidence="3" id="KW-1185">Reference proteome</keyword>
<proteinExistence type="predicted"/>
<protein>
    <submittedName>
        <fullName evidence="2">Uncharacterized protein</fullName>
    </submittedName>
</protein>
<feature type="compositionally biased region" description="Polar residues" evidence="1">
    <location>
        <begin position="347"/>
        <end position="375"/>
    </location>
</feature>
<dbReference type="Proteomes" id="UP000077051">
    <property type="component" value="Unassembled WGS sequence"/>
</dbReference>
<feature type="compositionally biased region" description="Basic residues" evidence="1">
    <location>
        <begin position="529"/>
        <end position="552"/>
    </location>
</feature>
<dbReference type="VEuPathDB" id="FungiDB:MUCCIDRAFT_76244"/>
<feature type="region of interest" description="Disordered" evidence="1">
    <location>
        <begin position="1"/>
        <end position="20"/>
    </location>
</feature>
<feature type="compositionally biased region" description="Basic and acidic residues" evidence="1">
    <location>
        <begin position="429"/>
        <end position="456"/>
    </location>
</feature>
<evidence type="ECO:0000256" key="1">
    <source>
        <dbReference type="SAM" id="MobiDB-lite"/>
    </source>
</evidence>
<organism evidence="2 3">
    <name type="scientific">Mucor lusitanicus CBS 277.49</name>
    <dbReference type="NCBI Taxonomy" id="747725"/>
    <lineage>
        <taxon>Eukaryota</taxon>
        <taxon>Fungi</taxon>
        <taxon>Fungi incertae sedis</taxon>
        <taxon>Mucoromycota</taxon>
        <taxon>Mucoromycotina</taxon>
        <taxon>Mucoromycetes</taxon>
        <taxon>Mucorales</taxon>
        <taxon>Mucorineae</taxon>
        <taxon>Mucoraceae</taxon>
        <taxon>Mucor</taxon>
    </lineage>
</organism>
<accession>A0A168Q8W7</accession>
<feature type="compositionally biased region" description="Basic and acidic residues" evidence="1">
    <location>
        <begin position="141"/>
        <end position="153"/>
    </location>
</feature>
<sequence length="552" mass="61613">MSDPSNSLHEGSNLADQDNQEMDVQLLDVREEINQMRESNIRLFRATAREMDILRKENRNLTSILLTLKENFDSIVPNFLEQRDKIRELETWRMNMENHQMPIHQKNVQKDAQDVNYEEFLQDQDENDGNEQTHNNVEQDNEQKQADSNKEDESNVPSTPASIISKMREVTEPVVVSAEIESVKVESVLEAESVVVNDSMINNSRSKDTTQEKFTSGNEESSMELDSAKTYCIVQSSTIEEASTMETPAENVSAEADSAEMDSNEEDEMESIAIKEELTEEGLLEENGSTDNEVANQESTCIESTKQVLLKIEPTKVDGEEEKMMDVAMTELEIANSSSEEMDLANKESSLAEDNSKAENSTEISSKQGDVTMSNPVAEEEPIDKQLPKAGLAEDELARTEGSKEEDEAVDKEPTNDVSTNLESSMEETIEHDFIKQESMDPNSRPKDRVVEESKPNHANVENASDASTQKDVQETIAMKKSTAVSLNEKDSAEQDSALTGSINHITSAPLKPSSVPDQVATTSTSTSKPKRKFKNPVVLIKKRRKTSSKSL</sequence>
<feature type="region of interest" description="Disordered" evidence="1">
    <location>
        <begin position="240"/>
        <end position="300"/>
    </location>
</feature>
<dbReference type="OrthoDB" id="10600453at2759"/>
<reference evidence="2 3" key="1">
    <citation type="submission" date="2015-06" db="EMBL/GenBank/DDBJ databases">
        <title>Expansion of signal transduction pathways in fungi by whole-genome duplication.</title>
        <authorList>
            <consortium name="DOE Joint Genome Institute"/>
            <person name="Corrochano L.M."/>
            <person name="Kuo A."/>
            <person name="Marcet-Houben M."/>
            <person name="Polaino S."/>
            <person name="Salamov A."/>
            <person name="Villalobos J.M."/>
            <person name="Alvarez M.I."/>
            <person name="Avalos J."/>
            <person name="Benito E.P."/>
            <person name="Benoit I."/>
            <person name="Burger G."/>
            <person name="Camino L.P."/>
            <person name="Canovas D."/>
            <person name="Cerda-Olmedo E."/>
            <person name="Cheng J.-F."/>
            <person name="Dominguez A."/>
            <person name="Elias M."/>
            <person name="Eslava A.P."/>
            <person name="Glaser F."/>
            <person name="Grimwood J."/>
            <person name="Gutierrez G."/>
            <person name="Heitman J."/>
            <person name="Henrissat B."/>
            <person name="Iturriaga E.A."/>
            <person name="Lang B.F."/>
            <person name="Lavin J.L."/>
            <person name="Lee S."/>
            <person name="Li W."/>
            <person name="Lindquist E."/>
            <person name="Lopez-Garcia S."/>
            <person name="Luque E.M."/>
            <person name="Marcos A.T."/>
            <person name="Martin J."/>
            <person name="Mccluskey K."/>
            <person name="Medina H.R."/>
            <person name="Miralles-Duran A."/>
            <person name="Miyazaki A."/>
            <person name="Munoz-Torres E."/>
            <person name="Oguiza J.A."/>
            <person name="Ohm R."/>
            <person name="Olmedo M."/>
            <person name="Orejas M."/>
            <person name="Ortiz-Castellanos L."/>
            <person name="Pisabarro A.G."/>
            <person name="Rodriguez-Romero J."/>
            <person name="Ruiz-Herrera J."/>
            <person name="Ruiz-Vazquez R."/>
            <person name="Sanz C."/>
            <person name="Schackwitz W."/>
            <person name="Schmutz J."/>
            <person name="Shahriari M."/>
            <person name="Shelest E."/>
            <person name="Silva-Franco F."/>
            <person name="Soanes D."/>
            <person name="Syed K."/>
            <person name="Tagua V.G."/>
            <person name="Talbot N.J."/>
            <person name="Thon M."/>
            <person name="De Vries R.P."/>
            <person name="Wiebenga A."/>
            <person name="Yadav J.S."/>
            <person name="Braun E.L."/>
            <person name="Baker S."/>
            <person name="Garre V."/>
            <person name="Horwitz B."/>
            <person name="Torres-Martinez S."/>
            <person name="Idnurm A."/>
            <person name="Herrera-Estrella A."/>
            <person name="Gabaldon T."/>
            <person name="Grigoriev I.V."/>
        </authorList>
    </citation>
    <scope>NUCLEOTIDE SEQUENCE [LARGE SCALE GENOMIC DNA]</scope>
    <source>
        <strain evidence="2 3">CBS 277.49</strain>
    </source>
</reference>
<name>A0A168Q8W7_MUCCL</name>
<feature type="region of interest" description="Disordered" evidence="1">
    <location>
        <begin position="125"/>
        <end position="164"/>
    </location>
</feature>
<gene>
    <name evidence="2" type="ORF">MUCCIDRAFT_76244</name>
</gene>
<feature type="compositionally biased region" description="Polar residues" evidence="1">
    <location>
        <begin position="460"/>
        <end position="471"/>
    </location>
</feature>
<feature type="compositionally biased region" description="Polar residues" evidence="1">
    <location>
        <begin position="495"/>
        <end position="507"/>
    </location>
</feature>
<dbReference type="AlphaFoldDB" id="A0A168Q8W7"/>
<evidence type="ECO:0000313" key="3">
    <source>
        <dbReference type="Proteomes" id="UP000077051"/>
    </source>
</evidence>
<feature type="compositionally biased region" description="Polar residues" evidence="1">
    <location>
        <begin position="287"/>
        <end position="300"/>
    </location>
</feature>
<feature type="compositionally biased region" description="Acidic residues" evidence="1">
    <location>
        <begin position="257"/>
        <end position="270"/>
    </location>
</feature>